<dbReference type="EMBL" id="ATLV01018619">
    <property type="status" value="NOT_ANNOTATED_CDS"/>
    <property type="molecule type" value="Genomic_DNA"/>
</dbReference>
<reference evidence="2" key="2">
    <citation type="submission" date="2020-05" db="UniProtKB">
        <authorList>
            <consortium name="EnsemblMetazoa"/>
        </authorList>
    </citation>
    <scope>IDENTIFICATION</scope>
</reference>
<dbReference type="EnsemblMetazoa" id="ASIC011076-RA">
    <property type="protein sequence ID" value="ASIC011076-PA"/>
    <property type="gene ID" value="ASIC011076"/>
</dbReference>
<organism evidence="1">
    <name type="scientific">Anopheles sinensis</name>
    <name type="common">Mosquito</name>
    <dbReference type="NCBI Taxonomy" id="74873"/>
    <lineage>
        <taxon>Eukaryota</taxon>
        <taxon>Metazoa</taxon>
        <taxon>Ecdysozoa</taxon>
        <taxon>Arthropoda</taxon>
        <taxon>Hexapoda</taxon>
        <taxon>Insecta</taxon>
        <taxon>Pterygota</taxon>
        <taxon>Neoptera</taxon>
        <taxon>Endopterygota</taxon>
        <taxon>Diptera</taxon>
        <taxon>Nematocera</taxon>
        <taxon>Culicoidea</taxon>
        <taxon>Culicidae</taxon>
        <taxon>Anophelinae</taxon>
        <taxon>Anopheles</taxon>
    </lineage>
</organism>
<evidence type="ECO:0000313" key="3">
    <source>
        <dbReference type="Proteomes" id="UP000030765"/>
    </source>
</evidence>
<dbReference type="Proteomes" id="UP000030765">
    <property type="component" value="Unassembled WGS sequence"/>
</dbReference>
<evidence type="ECO:0000313" key="2">
    <source>
        <dbReference type="EnsemblMetazoa" id="ASIC011076-PA"/>
    </source>
</evidence>
<sequence length="89" mass="9920">MNSAAHLGSDPSGERYIEATVAWNEKKNGGAFYHHVSPCWKVIERGHLRTSRVADAAIQDRDLVHPKDWLGTTNSARFRYEGVVAKVGE</sequence>
<proteinExistence type="predicted"/>
<protein>
    <submittedName>
        <fullName evidence="1 2">Uncharacterized protein</fullName>
    </submittedName>
</protein>
<gene>
    <name evidence="1" type="ORF">ZHAS_00011076</name>
</gene>
<accession>A0A084VZ97</accession>
<dbReference type="AlphaFoldDB" id="A0A084VZ97"/>
<dbReference type="EMBL" id="KE525239">
    <property type="protein sequence ID" value="KFB43291.1"/>
    <property type="molecule type" value="Genomic_DNA"/>
</dbReference>
<dbReference type="VEuPathDB" id="VectorBase:ASIC011076"/>
<keyword evidence="3" id="KW-1185">Reference proteome</keyword>
<name>A0A084VZ97_ANOSI</name>
<evidence type="ECO:0000313" key="1">
    <source>
        <dbReference type="EMBL" id="KFB43291.1"/>
    </source>
</evidence>
<reference evidence="1 3" key="1">
    <citation type="journal article" date="2014" name="BMC Genomics">
        <title>Genome sequence of Anopheles sinensis provides insight into genetics basis of mosquito competence for malaria parasites.</title>
        <authorList>
            <person name="Zhou D."/>
            <person name="Zhang D."/>
            <person name="Ding G."/>
            <person name="Shi L."/>
            <person name="Hou Q."/>
            <person name="Ye Y."/>
            <person name="Xu Y."/>
            <person name="Zhou H."/>
            <person name="Xiong C."/>
            <person name="Li S."/>
            <person name="Yu J."/>
            <person name="Hong S."/>
            <person name="Yu X."/>
            <person name="Zou P."/>
            <person name="Chen C."/>
            <person name="Chang X."/>
            <person name="Wang W."/>
            <person name="Lv Y."/>
            <person name="Sun Y."/>
            <person name="Ma L."/>
            <person name="Shen B."/>
            <person name="Zhu C."/>
        </authorList>
    </citation>
    <scope>NUCLEOTIDE SEQUENCE [LARGE SCALE GENOMIC DNA]</scope>
</reference>